<evidence type="ECO:0000256" key="10">
    <source>
        <dbReference type="ARBA" id="ARBA00022806"/>
    </source>
</evidence>
<evidence type="ECO:0000256" key="3">
    <source>
        <dbReference type="ARBA" id="ARBA00005240"/>
    </source>
</evidence>
<dbReference type="GO" id="GO:0003678">
    <property type="term" value="F:DNA helicase activity"/>
    <property type="evidence" value="ECO:0007669"/>
    <property type="project" value="UniProtKB-EC"/>
</dbReference>
<keyword evidence="14" id="KW-0233">DNA recombination</keyword>
<gene>
    <name evidence="22" type="ORF">PPNO1_LOCUS1147</name>
</gene>
<sequence length="596" mass="66452">MSEREPWQRNYDEEAAEEEVDEAADRDSPLIAALKCAYHLMQQRIISNPKDMMGVLLFGTEKAKFQNEGDDKHAPVYPHCYLFTDLDIPSAEDVKSLKSLVEDDNDEDNILVPSKDPAAMANVLFCANQIFTTKAANFGSRRLFVLTDNDNPHSADKQAKSAAAVRAKDLYDLGVVIELFPITREERDFDMGKFYDDIMYRDSAAEANMSDVLTSKSGGGLSLLNSLIANINSKQTAKRALFSGVAFEIAPGLTISVKGYNVMNRQKEERSCYIWLDGETPQLVTGETTKVSEDTARTAYKFGGEYVYFTPEEQKSLKDFGPSTIRILGFKPQSSLPFWASVHKSSFIFPSEEHYVGSTRVFTALWKKLLADDKMAIAWAITRSNAKPTLVAIIPSRGRSEEDSGPQSLPAGLWLYPLPFVDDIRNPPDMPDPVQASDALVDKMQIIAENLWLPNRAYNPSKYPNPQLQWHYKILQALALQEEVPETPEDLTVPKYNAIAKRVGGHIRDWQALVDEELSHVRKQGSLKREAGDEEGGKPKKRTKAESKPAGSGLSDAQIKAANDSGGLSKMTVAELKDVLACRDLVERLEEWADRS</sequence>
<evidence type="ECO:0000256" key="19">
    <source>
        <dbReference type="ARBA" id="ARBA00047995"/>
    </source>
</evidence>
<dbReference type="InterPro" id="IPR047087">
    <property type="entry name" value="KU70_core_dom"/>
</dbReference>
<comment type="function">
    <text evidence="17">Single-stranded DNA-dependent ATP-dependent helicase. Involved in non-homologous end joining (NHEJ) DNA double strand break repair. DNA-binding is sequence-independent but has a high affinity to nicks in double-stranded DNA and to the ends of duplex DNA. Binds to naturally occurring chromosomal ends, and therefore provides chromosomal end protection. Required also for telomere recombination to repair telomeric ends in the absence of telomerase. KU70, of the KU70/KU80 heterodimer, binds to the stem loop of TLC1, the RNA component of telomerase. Involved in telomere maintenance. Interacts with telomeric repeats and subtelomeric sequences thereby controlling telomere length and protecting against subtelomeric rearrangement. Maintains telomeric chromatin, which is involved in silencing the expression of genes located at the telomere. Required for mating-type switching.</text>
</comment>
<evidence type="ECO:0000259" key="21">
    <source>
        <dbReference type="SMART" id="SM00559"/>
    </source>
</evidence>
<dbReference type="GO" id="GO:0000781">
    <property type="term" value="C:chromosome, telomeric region"/>
    <property type="evidence" value="ECO:0007669"/>
    <property type="project" value="UniProtKB-SubCell"/>
</dbReference>
<evidence type="ECO:0000256" key="18">
    <source>
        <dbReference type="ARBA" id="ARBA00031811"/>
    </source>
</evidence>
<dbReference type="Pfam" id="PF03730">
    <property type="entry name" value="Ku_C"/>
    <property type="match status" value="1"/>
</dbReference>
<keyword evidence="10" id="KW-0347">Helicase</keyword>
<dbReference type="FunFam" id="3.40.50.410:FF:000071">
    <property type="entry name" value="ATP-dependent DNA helicase II subunit 1"/>
    <property type="match status" value="1"/>
</dbReference>
<evidence type="ECO:0000256" key="6">
    <source>
        <dbReference type="ARBA" id="ARBA00022454"/>
    </source>
</evidence>
<keyword evidence="23" id="KW-1185">Reference proteome</keyword>
<evidence type="ECO:0000313" key="23">
    <source>
        <dbReference type="Proteomes" id="UP000838763"/>
    </source>
</evidence>
<dbReference type="InterPro" id="IPR005160">
    <property type="entry name" value="Ku_C"/>
</dbReference>
<dbReference type="GO" id="GO:0006303">
    <property type="term" value="P:double-strand break repair via nonhomologous end joining"/>
    <property type="evidence" value="ECO:0007669"/>
    <property type="project" value="InterPro"/>
</dbReference>
<evidence type="ECO:0000256" key="5">
    <source>
        <dbReference type="ARBA" id="ARBA00021796"/>
    </source>
</evidence>
<evidence type="ECO:0000256" key="4">
    <source>
        <dbReference type="ARBA" id="ARBA00012551"/>
    </source>
</evidence>
<evidence type="ECO:0000256" key="14">
    <source>
        <dbReference type="ARBA" id="ARBA00023172"/>
    </source>
</evidence>
<dbReference type="Gene3D" id="2.40.290.10">
    <property type="match status" value="1"/>
</dbReference>
<feature type="domain" description="Ku" evidence="21">
    <location>
        <begin position="288"/>
        <end position="436"/>
    </location>
</feature>
<dbReference type="SMART" id="SM00559">
    <property type="entry name" value="Ku78"/>
    <property type="match status" value="1"/>
</dbReference>
<dbReference type="Gene3D" id="4.10.970.10">
    <property type="entry name" value="Ku70, bridge and pillars"/>
    <property type="match status" value="1"/>
</dbReference>
<evidence type="ECO:0000256" key="9">
    <source>
        <dbReference type="ARBA" id="ARBA00022801"/>
    </source>
</evidence>
<dbReference type="GO" id="GO:0006310">
    <property type="term" value="P:DNA recombination"/>
    <property type="evidence" value="ECO:0007669"/>
    <property type="project" value="UniProtKB-KW"/>
</dbReference>
<keyword evidence="13" id="KW-0238">DNA-binding</keyword>
<dbReference type="PIRSF" id="PIRSF003033">
    <property type="entry name" value="Ku70"/>
    <property type="match status" value="1"/>
</dbReference>
<feature type="compositionally biased region" description="Basic and acidic residues" evidence="20">
    <location>
        <begin position="1"/>
        <end position="12"/>
    </location>
</feature>
<dbReference type="EMBL" id="CALLCH030000001">
    <property type="protein sequence ID" value="CAI4211352.1"/>
    <property type="molecule type" value="Genomic_DNA"/>
</dbReference>
<keyword evidence="6" id="KW-0158">Chromosome</keyword>
<dbReference type="CDD" id="cd00788">
    <property type="entry name" value="KU70"/>
    <property type="match status" value="1"/>
</dbReference>
<dbReference type="InterPro" id="IPR006164">
    <property type="entry name" value="DNA_bd_Ku70/Ku80"/>
</dbReference>
<dbReference type="Gene3D" id="3.40.50.410">
    <property type="entry name" value="von Willebrand factor, type A domain"/>
    <property type="match status" value="1"/>
</dbReference>
<evidence type="ECO:0000256" key="13">
    <source>
        <dbReference type="ARBA" id="ARBA00023125"/>
    </source>
</evidence>
<evidence type="ECO:0000256" key="16">
    <source>
        <dbReference type="ARBA" id="ARBA00023242"/>
    </source>
</evidence>
<dbReference type="Pfam" id="PF03731">
    <property type="entry name" value="Ku_N"/>
    <property type="match status" value="1"/>
</dbReference>
<dbReference type="AlphaFoldDB" id="A0A9P1GVF4"/>
<dbReference type="PANTHER" id="PTHR12604:SF2">
    <property type="entry name" value="X-RAY REPAIR CROSS-COMPLEMENTING PROTEIN 6"/>
    <property type="match status" value="1"/>
</dbReference>
<dbReference type="InterPro" id="IPR036465">
    <property type="entry name" value="vWFA_dom_sf"/>
</dbReference>
<keyword evidence="9" id="KW-0378">Hydrolase</keyword>
<evidence type="ECO:0000256" key="11">
    <source>
        <dbReference type="ARBA" id="ARBA00022840"/>
    </source>
</evidence>
<dbReference type="OrthoDB" id="3249161at2759"/>
<dbReference type="GO" id="GO:0005524">
    <property type="term" value="F:ATP binding"/>
    <property type="evidence" value="ECO:0007669"/>
    <property type="project" value="UniProtKB-KW"/>
</dbReference>
<evidence type="ECO:0000256" key="20">
    <source>
        <dbReference type="SAM" id="MobiDB-lite"/>
    </source>
</evidence>
<dbReference type="GO" id="GO:0042162">
    <property type="term" value="F:telomeric DNA binding"/>
    <property type="evidence" value="ECO:0007669"/>
    <property type="project" value="InterPro"/>
</dbReference>
<dbReference type="GO" id="GO:0003684">
    <property type="term" value="F:damaged DNA binding"/>
    <property type="evidence" value="ECO:0007669"/>
    <property type="project" value="InterPro"/>
</dbReference>
<evidence type="ECO:0000313" key="22">
    <source>
        <dbReference type="EMBL" id="CAI4211352.1"/>
    </source>
</evidence>
<dbReference type="GO" id="GO:0016787">
    <property type="term" value="F:hydrolase activity"/>
    <property type="evidence" value="ECO:0007669"/>
    <property type="project" value="UniProtKB-KW"/>
</dbReference>
<accession>A0A9P1GVF4</accession>
<keyword evidence="8" id="KW-0227">DNA damage</keyword>
<dbReference type="Gene3D" id="1.10.1600.10">
    <property type="match status" value="1"/>
</dbReference>
<comment type="similarity">
    <text evidence="3">Belongs to the ku70 family.</text>
</comment>
<evidence type="ECO:0000256" key="15">
    <source>
        <dbReference type="ARBA" id="ARBA00023204"/>
    </source>
</evidence>
<dbReference type="Proteomes" id="UP000838763">
    <property type="component" value="Unassembled WGS sequence"/>
</dbReference>
<feature type="compositionally biased region" description="Basic and acidic residues" evidence="20">
    <location>
        <begin position="527"/>
        <end position="538"/>
    </location>
</feature>
<evidence type="ECO:0000256" key="17">
    <source>
        <dbReference type="ARBA" id="ARBA00024890"/>
    </source>
</evidence>
<comment type="caution">
    <text evidence="22">The sequence shown here is derived from an EMBL/GenBank/DDBJ whole genome shotgun (WGS) entry which is preliminary data.</text>
</comment>
<dbReference type="GO" id="GO:0003690">
    <property type="term" value="F:double-stranded DNA binding"/>
    <property type="evidence" value="ECO:0007669"/>
    <property type="project" value="TreeGrafter"/>
</dbReference>
<proteinExistence type="inferred from homology"/>
<dbReference type="EC" id="3.6.4.12" evidence="4"/>
<dbReference type="SUPFAM" id="SSF53300">
    <property type="entry name" value="vWA-like"/>
    <property type="match status" value="1"/>
</dbReference>
<dbReference type="InterPro" id="IPR027388">
    <property type="entry name" value="Ku70_bridge/pillars_dom_sf"/>
</dbReference>
<keyword evidence="15" id="KW-0234">DNA repair</keyword>
<evidence type="ECO:0000256" key="8">
    <source>
        <dbReference type="ARBA" id="ARBA00022763"/>
    </source>
</evidence>
<feature type="region of interest" description="Disordered" evidence="20">
    <location>
        <begin position="522"/>
        <end position="559"/>
    </location>
</feature>
<organism evidence="22 23">
    <name type="scientific">Parascedosporium putredinis</name>
    <dbReference type="NCBI Taxonomy" id="1442378"/>
    <lineage>
        <taxon>Eukaryota</taxon>
        <taxon>Fungi</taxon>
        <taxon>Dikarya</taxon>
        <taxon>Ascomycota</taxon>
        <taxon>Pezizomycotina</taxon>
        <taxon>Sordariomycetes</taxon>
        <taxon>Hypocreomycetidae</taxon>
        <taxon>Microascales</taxon>
        <taxon>Microascaceae</taxon>
        <taxon>Parascedosporium</taxon>
    </lineage>
</organism>
<dbReference type="InterPro" id="IPR006165">
    <property type="entry name" value="Ku70"/>
</dbReference>
<comment type="catalytic activity">
    <reaction evidence="19">
        <text>ATP + H2O = ADP + phosphate + H(+)</text>
        <dbReference type="Rhea" id="RHEA:13065"/>
        <dbReference type="ChEBI" id="CHEBI:15377"/>
        <dbReference type="ChEBI" id="CHEBI:15378"/>
        <dbReference type="ChEBI" id="CHEBI:30616"/>
        <dbReference type="ChEBI" id="CHEBI:43474"/>
        <dbReference type="ChEBI" id="CHEBI:456216"/>
        <dbReference type="EC" id="3.6.4.12"/>
    </reaction>
</comment>
<evidence type="ECO:0000256" key="12">
    <source>
        <dbReference type="ARBA" id="ARBA00022895"/>
    </source>
</evidence>
<evidence type="ECO:0000256" key="7">
    <source>
        <dbReference type="ARBA" id="ARBA00022741"/>
    </source>
</evidence>
<dbReference type="SUPFAM" id="SSF100939">
    <property type="entry name" value="SPOC domain-like"/>
    <property type="match status" value="1"/>
</dbReference>
<dbReference type="PANTHER" id="PTHR12604">
    <property type="entry name" value="KU AUTOANTIGEN DNA HELICASE"/>
    <property type="match status" value="1"/>
</dbReference>
<keyword evidence="11" id="KW-0067">ATP-binding</keyword>
<feature type="compositionally biased region" description="Acidic residues" evidence="20">
    <location>
        <begin position="13"/>
        <end position="22"/>
    </location>
</feature>
<evidence type="ECO:0000256" key="2">
    <source>
        <dbReference type="ARBA" id="ARBA00004574"/>
    </source>
</evidence>
<dbReference type="CDD" id="cd01458">
    <property type="entry name" value="vWA_ku"/>
    <property type="match status" value="1"/>
</dbReference>
<dbReference type="GO" id="GO:0043564">
    <property type="term" value="C:Ku70:Ku80 complex"/>
    <property type="evidence" value="ECO:0007669"/>
    <property type="project" value="InterPro"/>
</dbReference>
<dbReference type="GO" id="GO:0000723">
    <property type="term" value="P:telomere maintenance"/>
    <property type="evidence" value="ECO:0007669"/>
    <property type="project" value="InterPro"/>
</dbReference>
<dbReference type="InterPro" id="IPR005161">
    <property type="entry name" value="Ku_N"/>
</dbReference>
<feature type="region of interest" description="Disordered" evidence="20">
    <location>
        <begin position="1"/>
        <end position="24"/>
    </location>
</feature>
<keyword evidence="12" id="KW-0779">Telomere</keyword>
<comment type="subcellular location">
    <subcellularLocation>
        <location evidence="2">Chromosome</location>
        <location evidence="2">Telomere</location>
    </subcellularLocation>
    <subcellularLocation>
        <location evidence="1">Nucleus</location>
    </subcellularLocation>
</comment>
<keyword evidence="7" id="KW-0547">Nucleotide-binding</keyword>
<name>A0A9P1GVF4_9PEZI</name>
<dbReference type="InterPro" id="IPR016194">
    <property type="entry name" value="SPOC-like_C_dom_sf"/>
</dbReference>
<reference evidence="22" key="1">
    <citation type="submission" date="2022-11" db="EMBL/GenBank/DDBJ databases">
        <authorList>
            <person name="Scott C."/>
            <person name="Bruce N."/>
        </authorList>
    </citation>
    <scope>NUCLEOTIDE SEQUENCE</scope>
</reference>
<dbReference type="Pfam" id="PF02735">
    <property type="entry name" value="Ku"/>
    <property type="match status" value="1"/>
</dbReference>
<evidence type="ECO:0000256" key="1">
    <source>
        <dbReference type="ARBA" id="ARBA00004123"/>
    </source>
</evidence>
<keyword evidence="16" id="KW-0539">Nucleus</keyword>
<dbReference type="NCBIfam" id="TIGR00578">
    <property type="entry name" value="ku70"/>
    <property type="match status" value="1"/>
</dbReference>
<protein>
    <recommendedName>
        <fullName evidence="5">ATP-dependent DNA helicase II subunit 1</fullName>
        <ecNumber evidence="4">3.6.4.12</ecNumber>
    </recommendedName>
    <alternativeName>
        <fullName evidence="18">ATP-dependent DNA helicase II subunit Ku70</fullName>
    </alternativeName>
</protein>